<comment type="subcellular location">
    <subcellularLocation>
        <location evidence="1">Cell membrane</location>
        <topology evidence="1">Multi-pass membrane protein</topology>
    </subcellularLocation>
</comment>
<evidence type="ECO:0000313" key="15">
    <source>
        <dbReference type="RefSeq" id="XP_018557672.2"/>
    </source>
</evidence>
<evidence type="ECO:0000256" key="9">
    <source>
        <dbReference type="ARBA" id="ARBA00023170"/>
    </source>
</evidence>
<feature type="transmembrane region" description="Helical" evidence="12">
    <location>
        <begin position="732"/>
        <end position="752"/>
    </location>
</feature>
<dbReference type="Pfam" id="PF07562">
    <property type="entry name" value="NCD3G"/>
    <property type="match status" value="1"/>
</dbReference>
<keyword evidence="3" id="KW-1003">Cell membrane</keyword>
<dbReference type="RefSeq" id="XP_018557672.2">
    <property type="nucleotide sequence ID" value="XM_018702156.2"/>
</dbReference>
<evidence type="ECO:0000256" key="7">
    <source>
        <dbReference type="ARBA" id="ARBA00023040"/>
    </source>
</evidence>
<dbReference type="InterPro" id="IPR000068">
    <property type="entry name" value="GPCR_3_Ca_sens_rcpt-rel"/>
</dbReference>
<feature type="transmembrane region" description="Helical" evidence="12">
    <location>
        <begin position="572"/>
        <end position="594"/>
    </location>
</feature>
<dbReference type="PANTHER" id="PTHR24061">
    <property type="entry name" value="CALCIUM-SENSING RECEPTOR-RELATED"/>
    <property type="match status" value="1"/>
</dbReference>
<reference evidence="15" key="1">
    <citation type="submission" date="2025-08" db="UniProtKB">
        <authorList>
            <consortium name="RefSeq"/>
        </authorList>
    </citation>
    <scope>IDENTIFICATION</scope>
    <source>
        <tissue evidence="15">Brain</tissue>
    </source>
</reference>
<feature type="domain" description="G-protein coupled receptors family 3 profile" evidence="13">
    <location>
        <begin position="536"/>
        <end position="801"/>
    </location>
</feature>
<dbReference type="Proteomes" id="UP000694890">
    <property type="component" value="Linkage group LG21"/>
</dbReference>
<name>A0AAJ7QJ97_LATCA</name>
<keyword evidence="4 12" id="KW-0812">Transmembrane</keyword>
<evidence type="ECO:0000256" key="5">
    <source>
        <dbReference type="ARBA" id="ARBA00022729"/>
    </source>
</evidence>
<sequence length="801" mass="87884">MKAPQPELDFRSEKVNASCEIFYQRGYRWLQVMIFAVEEINNSSHLLPNFTLGYLAADTCLAESTTLLAALAMVSGQEVHLANSECGSVPTVPVIVGDARTSSSIVVANTLGVFDIPMVSYLASCECLSDKRRYPLFFRTMTSDVAQAQAMAELLRLMGWTWVGLVSADDDFGRSGIQMLVDALRGTEVCVAYHEVIPEGYSKTVIKRIVETIQKSTARVVVTFLIGQDAKALFDEVVHRNITDKQWIATDAWVTYGSVSVPRNTLSLAGTIGFAVRKADIPGLGAFLTRVNPGLSDPFLKELWETVFGCSLSAGQKGTSCSGSEVLGIGESVYTDVSQLRFTYNVYKAVYAIAHAIKDMLACEPGKGPFLDGQCPDVQRLQPLQIAHYLREVNFTTPLKEWMNFDENGDPPASYDIINWHVTTQGTIEFVTVGHFMSSQGSTFHIDMDRVVWGGGSGHKVPVSVCSNPCPPGTRKAVQKGRPVCCFDCLPCADGEISNETGSVECIRCPERFWSNSNNTVCVPRQVDFLSYNDTMGIVLSILSAVGAALTTATYATFLYHRHTPLVRANNSEVSFMLLLSLKLCFLCALAFIGQPLAWLCMLRHTLFGISFVLCISCLLSRTVVVLVAFRSTLPGENLMRYVGPAQQRVGISICTLVQVLICGLWLTLAPPQPTERDIVDNWGPKIILECATGSVVGFSFVLGYIGLLACVCLLLAFLARKLPDNFNEAKLITFSMLIFCTVWVAFVPAYISSPGKYAVAVEIFAILASSYGLLFCIFAPKCFVILLRPERNTKKHLMAR</sequence>
<dbReference type="PROSITE" id="PS50259">
    <property type="entry name" value="G_PROTEIN_RECEP_F3_4"/>
    <property type="match status" value="1"/>
</dbReference>
<dbReference type="CDD" id="cd15283">
    <property type="entry name" value="7tmC_V2R_pheromone"/>
    <property type="match status" value="1"/>
</dbReference>
<keyword evidence="7" id="KW-0297">G-protein coupled receptor</keyword>
<dbReference type="InterPro" id="IPR000337">
    <property type="entry name" value="GPCR_3"/>
</dbReference>
<dbReference type="PRINTS" id="PR01535">
    <property type="entry name" value="VOMERONASL2R"/>
</dbReference>
<feature type="transmembrane region" description="Helical" evidence="12">
    <location>
        <begin position="606"/>
        <end position="630"/>
    </location>
</feature>
<keyword evidence="8 12" id="KW-0472">Membrane</keyword>
<dbReference type="Gene3D" id="3.40.50.2300">
    <property type="match status" value="2"/>
</dbReference>
<dbReference type="AlphaFoldDB" id="A0AAJ7QJ97"/>
<evidence type="ECO:0000256" key="12">
    <source>
        <dbReference type="SAM" id="Phobius"/>
    </source>
</evidence>
<dbReference type="InterPro" id="IPR028082">
    <property type="entry name" value="Peripla_BP_I"/>
</dbReference>
<evidence type="ECO:0000256" key="2">
    <source>
        <dbReference type="ARBA" id="ARBA00007242"/>
    </source>
</evidence>
<evidence type="ECO:0000256" key="10">
    <source>
        <dbReference type="ARBA" id="ARBA00023180"/>
    </source>
</evidence>
<dbReference type="Pfam" id="PF01094">
    <property type="entry name" value="ANF_receptor"/>
    <property type="match status" value="1"/>
</dbReference>
<proteinExistence type="inferred from homology"/>
<dbReference type="PRINTS" id="PR00248">
    <property type="entry name" value="GPCRMGR"/>
</dbReference>
<dbReference type="InterPro" id="IPR017979">
    <property type="entry name" value="GPCR_3_CS"/>
</dbReference>
<feature type="transmembrane region" description="Helical" evidence="12">
    <location>
        <begin position="764"/>
        <end position="788"/>
    </location>
</feature>
<evidence type="ECO:0000256" key="6">
    <source>
        <dbReference type="ARBA" id="ARBA00022989"/>
    </source>
</evidence>
<comment type="similarity">
    <text evidence="2">Belongs to the G-protein coupled receptor 3 family.</text>
</comment>
<dbReference type="GeneID" id="108900890"/>
<dbReference type="SUPFAM" id="SSF53822">
    <property type="entry name" value="Periplasmic binding protein-like I"/>
    <property type="match status" value="1"/>
</dbReference>
<dbReference type="FunFam" id="2.10.50.30:FF:000002">
    <property type="entry name" value="Vomeronasal 2 receptor, h1"/>
    <property type="match status" value="1"/>
</dbReference>
<evidence type="ECO:0000256" key="1">
    <source>
        <dbReference type="ARBA" id="ARBA00004651"/>
    </source>
</evidence>
<dbReference type="InterPro" id="IPR001828">
    <property type="entry name" value="ANF_lig-bd_rcpt"/>
</dbReference>
<feature type="transmembrane region" description="Helical" evidence="12">
    <location>
        <begin position="650"/>
        <end position="667"/>
    </location>
</feature>
<dbReference type="Pfam" id="PF00003">
    <property type="entry name" value="7tm_3"/>
    <property type="match status" value="1"/>
</dbReference>
<evidence type="ECO:0000256" key="3">
    <source>
        <dbReference type="ARBA" id="ARBA00022475"/>
    </source>
</evidence>
<evidence type="ECO:0000256" key="4">
    <source>
        <dbReference type="ARBA" id="ARBA00022692"/>
    </source>
</evidence>
<protein>
    <submittedName>
        <fullName evidence="15">LOW QUALITY PROTEIN: extracellular calcium-sensing receptor</fullName>
    </submittedName>
</protein>
<feature type="transmembrane region" description="Helical" evidence="12">
    <location>
        <begin position="536"/>
        <end position="560"/>
    </location>
</feature>
<evidence type="ECO:0000256" key="11">
    <source>
        <dbReference type="ARBA" id="ARBA00023224"/>
    </source>
</evidence>
<keyword evidence="10" id="KW-0325">Glycoprotein</keyword>
<evidence type="ECO:0000313" key="14">
    <source>
        <dbReference type="Proteomes" id="UP000694890"/>
    </source>
</evidence>
<dbReference type="GO" id="GO:0005886">
    <property type="term" value="C:plasma membrane"/>
    <property type="evidence" value="ECO:0007669"/>
    <property type="project" value="UniProtKB-SubCell"/>
</dbReference>
<evidence type="ECO:0000259" key="13">
    <source>
        <dbReference type="PROSITE" id="PS50259"/>
    </source>
</evidence>
<dbReference type="InterPro" id="IPR038550">
    <property type="entry name" value="GPCR_3_9-Cys_sf"/>
</dbReference>
<dbReference type="FunFam" id="3.40.50.2300:FF:000016">
    <property type="entry name" value="Taste 1 receptor member 2"/>
    <property type="match status" value="1"/>
</dbReference>
<gene>
    <name evidence="15" type="primary">LOC108900890</name>
</gene>
<evidence type="ECO:0000256" key="8">
    <source>
        <dbReference type="ARBA" id="ARBA00023136"/>
    </source>
</evidence>
<organism evidence="14 15">
    <name type="scientific">Lates calcarifer</name>
    <name type="common">Barramundi</name>
    <name type="synonym">Holocentrus calcarifer</name>
    <dbReference type="NCBI Taxonomy" id="8187"/>
    <lineage>
        <taxon>Eukaryota</taxon>
        <taxon>Metazoa</taxon>
        <taxon>Chordata</taxon>
        <taxon>Craniata</taxon>
        <taxon>Vertebrata</taxon>
        <taxon>Euteleostomi</taxon>
        <taxon>Actinopterygii</taxon>
        <taxon>Neopterygii</taxon>
        <taxon>Teleostei</taxon>
        <taxon>Neoteleostei</taxon>
        <taxon>Acanthomorphata</taxon>
        <taxon>Carangaria</taxon>
        <taxon>Carangaria incertae sedis</taxon>
        <taxon>Centropomidae</taxon>
        <taxon>Lates</taxon>
    </lineage>
</organism>
<feature type="transmembrane region" description="Helical" evidence="12">
    <location>
        <begin position="687"/>
        <end position="720"/>
    </location>
</feature>
<dbReference type="InterPro" id="IPR011500">
    <property type="entry name" value="GPCR_3_9-Cys_dom"/>
</dbReference>
<keyword evidence="11" id="KW-0807">Transducer</keyword>
<accession>A0AAJ7QJ97</accession>
<dbReference type="KEGG" id="lcf:108900890"/>
<dbReference type="InterPro" id="IPR004073">
    <property type="entry name" value="GPCR_3_vmron_rcpt_2"/>
</dbReference>
<dbReference type="PROSITE" id="PS00981">
    <property type="entry name" value="G_PROTEIN_RECEP_F3_3"/>
    <property type="match status" value="1"/>
</dbReference>
<dbReference type="InterPro" id="IPR017978">
    <property type="entry name" value="GPCR_3_C"/>
</dbReference>
<dbReference type="PANTHER" id="PTHR24061:SF528">
    <property type="entry name" value="C-FAMILY ODORANT RECEPTOR OLFCD2-RELATED"/>
    <property type="match status" value="1"/>
</dbReference>
<keyword evidence="9 15" id="KW-0675">Receptor</keyword>
<dbReference type="GO" id="GO:0004930">
    <property type="term" value="F:G protein-coupled receptor activity"/>
    <property type="evidence" value="ECO:0007669"/>
    <property type="project" value="UniProtKB-KW"/>
</dbReference>
<dbReference type="Gene3D" id="2.10.50.30">
    <property type="entry name" value="GPCR, family 3, nine cysteines domain"/>
    <property type="match status" value="1"/>
</dbReference>
<keyword evidence="5" id="KW-0732">Signal</keyword>
<keyword evidence="6 12" id="KW-1133">Transmembrane helix</keyword>